<evidence type="ECO:0000313" key="1">
    <source>
        <dbReference type="EMBL" id="GAA1750432.1"/>
    </source>
</evidence>
<reference evidence="1 2" key="1">
    <citation type="journal article" date="2019" name="Int. J. Syst. Evol. Microbiol.">
        <title>The Global Catalogue of Microorganisms (GCM) 10K type strain sequencing project: providing services to taxonomists for standard genome sequencing and annotation.</title>
        <authorList>
            <consortium name="The Broad Institute Genomics Platform"/>
            <consortium name="The Broad Institute Genome Sequencing Center for Infectious Disease"/>
            <person name="Wu L."/>
            <person name="Ma J."/>
        </authorList>
    </citation>
    <scope>NUCLEOTIDE SEQUENCE [LARGE SCALE GENOMIC DNA]</scope>
    <source>
        <strain evidence="1 2">JCM 13518</strain>
    </source>
</reference>
<evidence type="ECO:0000313" key="2">
    <source>
        <dbReference type="Proteomes" id="UP001501057"/>
    </source>
</evidence>
<gene>
    <name evidence="1" type="ORF">GCM10009710_32940</name>
</gene>
<proteinExistence type="predicted"/>
<protein>
    <recommendedName>
        <fullName evidence="3">DUF1059 domain-containing protein</fullName>
    </recommendedName>
</protein>
<organism evidence="1 2">
    <name type="scientific">Aeromicrobium alkaliterrae</name>
    <dbReference type="NCBI Taxonomy" id="302168"/>
    <lineage>
        <taxon>Bacteria</taxon>
        <taxon>Bacillati</taxon>
        <taxon>Actinomycetota</taxon>
        <taxon>Actinomycetes</taxon>
        <taxon>Propionibacteriales</taxon>
        <taxon>Nocardioidaceae</taxon>
        <taxon>Aeromicrobium</taxon>
    </lineage>
</organism>
<keyword evidence="2" id="KW-1185">Reference proteome</keyword>
<dbReference type="Proteomes" id="UP001501057">
    <property type="component" value="Unassembled WGS sequence"/>
</dbReference>
<comment type="caution">
    <text evidence="1">The sequence shown here is derived from an EMBL/GenBank/DDBJ whole genome shotgun (WGS) entry which is preliminary data.</text>
</comment>
<name>A0ABN2K8T1_9ACTN</name>
<dbReference type="EMBL" id="BAAAME010000005">
    <property type="protein sequence ID" value="GAA1750432.1"/>
    <property type="molecule type" value="Genomic_DNA"/>
</dbReference>
<accession>A0ABN2K8T1</accession>
<dbReference type="RefSeq" id="WP_344203602.1">
    <property type="nucleotide sequence ID" value="NZ_BAAAME010000005.1"/>
</dbReference>
<evidence type="ECO:0008006" key="3">
    <source>
        <dbReference type="Google" id="ProtNLM"/>
    </source>
</evidence>
<sequence length="56" mass="6148">MAFQLNCPCGTQILSRDDDLLVDVRAHLADAHPGRDYSDNEIRMLAAPVPDRLLGA</sequence>